<evidence type="ECO:0000256" key="17">
    <source>
        <dbReference type="ARBA" id="ARBA00048611"/>
    </source>
</evidence>
<dbReference type="PRINTS" id="PR00080">
    <property type="entry name" value="SDRFAMILY"/>
</dbReference>
<dbReference type="Pfam" id="PF00106">
    <property type="entry name" value="adh_short"/>
    <property type="match status" value="1"/>
</dbReference>
<name>A0A4Y2L2E5_ARAVE</name>
<evidence type="ECO:0000256" key="20">
    <source>
        <dbReference type="ARBA" id="ARBA00049151"/>
    </source>
</evidence>
<dbReference type="Proteomes" id="UP000499080">
    <property type="component" value="Unassembled WGS sequence"/>
</dbReference>
<evidence type="ECO:0000256" key="12">
    <source>
        <dbReference type="ARBA" id="ARBA00048140"/>
    </source>
</evidence>
<sequence length="390" mass="43188">MSGVKRNVLNVKQKLEILQKPDNGESASTDAEDVLNEGNTISHSASLQSVETLLDYMRQRGFDYDDITAVRKICVNIRQEMNEQQKQRRIKYFFKAVNVKRKIPSLMLNSMKMNKCCGKYAKGFNHLINRSNMSDSPVAIVTGGAQGIGAAICKELLKKGYRICVADIQESKAEEFAKEKQKTYGEENVIAVRCDVTKESDYAKLFEQTLKHFKRVDVLVNNAGILLEPDPRKTVEVNLVGPLFGCHAALKYMGKSNGGNGGVVINTASVAGVVPVPLIPAYAASKHGVVGLTRSFGLPYHYDKDGILFAALCPYYVDTDMMKSINKTLVPELDSSGRTDKMSVEYTAKGVLKLLEDKINGSTLLVVPDGYHYYQLDEKLKTLIPADDEL</sequence>
<evidence type="ECO:0000256" key="13">
    <source>
        <dbReference type="ARBA" id="ARBA00048144"/>
    </source>
</evidence>
<comment type="catalytic activity">
    <reaction evidence="10">
        <text>resolvin D1 + NAD(+) = 8-oxoresolvin D1 + NADH + H(+)</text>
        <dbReference type="Rhea" id="RHEA:50124"/>
        <dbReference type="ChEBI" id="CHEBI:15378"/>
        <dbReference type="ChEBI" id="CHEBI:57540"/>
        <dbReference type="ChEBI" id="CHEBI:57945"/>
        <dbReference type="ChEBI" id="CHEBI:132079"/>
        <dbReference type="ChEBI" id="CHEBI:132080"/>
    </reaction>
    <physiologicalReaction direction="left-to-right" evidence="10">
        <dbReference type="Rhea" id="RHEA:50125"/>
    </physiologicalReaction>
</comment>
<evidence type="ECO:0000256" key="6">
    <source>
        <dbReference type="ARBA" id="ARBA00041812"/>
    </source>
</evidence>
<dbReference type="Gene3D" id="3.40.50.720">
    <property type="entry name" value="NAD(P)-binding Rossmann-like Domain"/>
    <property type="match status" value="1"/>
</dbReference>
<comment type="caution">
    <text evidence="23">The sequence shown here is derived from an EMBL/GenBank/DDBJ whole genome shotgun (WGS) entry which is preliminary data.</text>
</comment>
<evidence type="ECO:0000256" key="15">
    <source>
        <dbReference type="ARBA" id="ARBA00048393"/>
    </source>
</evidence>
<dbReference type="PROSITE" id="PS00061">
    <property type="entry name" value="ADH_SHORT"/>
    <property type="match status" value="1"/>
</dbReference>
<evidence type="ECO:0000256" key="9">
    <source>
        <dbReference type="ARBA" id="ARBA00047325"/>
    </source>
</evidence>
<evidence type="ECO:0000256" key="11">
    <source>
        <dbReference type="ARBA" id="ARBA00048008"/>
    </source>
</evidence>
<proteinExistence type="inferred from homology"/>
<evidence type="ECO:0000256" key="22">
    <source>
        <dbReference type="RuleBase" id="RU000363"/>
    </source>
</evidence>
<dbReference type="InterPro" id="IPR002347">
    <property type="entry name" value="SDR_fam"/>
</dbReference>
<comment type="catalytic activity">
    <reaction evidence="14">
        <text>resolvin D1 + NAD(+) = 17-oxoresolvin D1 + NADH + H(+)</text>
        <dbReference type="Rhea" id="RHEA:50128"/>
        <dbReference type="ChEBI" id="CHEBI:15378"/>
        <dbReference type="ChEBI" id="CHEBI:57540"/>
        <dbReference type="ChEBI" id="CHEBI:57945"/>
        <dbReference type="ChEBI" id="CHEBI:132079"/>
        <dbReference type="ChEBI" id="CHEBI:132081"/>
    </reaction>
    <physiologicalReaction direction="left-to-right" evidence="14">
        <dbReference type="Rhea" id="RHEA:50129"/>
    </physiologicalReaction>
</comment>
<comment type="catalytic activity">
    <reaction evidence="17">
        <text>prostaglandin A1 + NAD(+) = 15-oxo-prostaglandin A1 + NADH + H(+)</text>
        <dbReference type="Rhea" id="RHEA:41263"/>
        <dbReference type="ChEBI" id="CHEBI:15378"/>
        <dbReference type="ChEBI" id="CHEBI:57398"/>
        <dbReference type="ChEBI" id="CHEBI:57540"/>
        <dbReference type="ChEBI" id="CHEBI:57945"/>
        <dbReference type="ChEBI" id="CHEBI:85072"/>
    </reaction>
    <physiologicalReaction direction="left-to-right" evidence="17">
        <dbReference type="Rhea" id="RHEA:41264"/>
    </physiologicalReaction>
</comment>
<comment type="catalytic activity">
    <reaction evidence="19">
        <text>resolvin D2 + NAD(+) = 16-oxoresolvin D2 + NADH + H(+)</text>
        <dbReference type="Rhea" id="RHEA:53588"/>
        <dbReference type="ChEBI" id="CHEBI:15378"/>
        <dbReference type="ChEBI" id="CHEBI:57540"/>
        <dbReference type="ChEBI" id="CHEBI:57945"/>
        <dbReference type="ChEBI" id="CHEBI:133367"/>
        <dbReference type="ChEBI" id="CHEBI:137498"/>
    </reaction>
    <physiologicalReaction direction="left-to-right" evidence="19">
        <dbReference type="Rhea" id="RHEA:53589"/>
    </physiologicalReaction>
</comment>
<dbReference type="GO" id="GO:0016404">
    <property type="term" value="F:15-hydroxyprostaglandin dehydrogenase (NAD+) activity"/>
    <property type="evidence" value="ECO:0007669"/>
    <property type="project" value="UniProtKB-EC"/>
</dbReference>
<evidence type="ECO:0000313" key="24">
    <source>
        <dbReference type="Proteomes" id="UP000499080"/>
    </source>
</evidence>
<evidence type="ECO:0000313" key="23">
    <source>
        <dbReference type="EMBL" id="GBN08785.1"/>
    </source>
</evidence>
<comment type="catalytic activity">
    <reaction evidence="21">
        <text>resolvin E1 + NAD(+) = 18-oxo-resolvin E1 + NADH + H(+)</text>
        <dbReference type="Rhea" id="RHEA:49244"/>
        <dbReference type="ChEBI" id="CHEBI:15378"/>
        <dbReference type="ChEBI" id="CHEBI:57540"/>
        <dbReference type="ChEBI" id="CHEBI:57945"/>
        <dbReference type="ChEBI" id="CHEBI:91000"/>
        <dbReference type="ChEBI" id="CHEBI:91001"/>
    </reaction>
    <physiologicalReaction direction="left-to-right" evidence="21">
        <dbReference type="Rhea" id="RHEA:49245"/>
    </physiologicalReaction>
</comment>
<dbReference type="EMBL" id="BGPR01005293">
    <property type="protein sequence ID" value="GBN08785.1"/>
    <property type="molecule type" value="Genomic_DNA"/>
</dbReference>
<dbReference type="GO" id="GO:0047034">
    <property type="term" value="F:15-hydroxyicosatetraenoate dehydrogenase activity"/>
    <property type="evidence" value="ECO:0007669"/>
    <property type="project" value="UniProtKB-EC"/>
</dbReference>
<comment type="catalytic activity">
    <reaction evidence="9">
        <text>prostaglandin E1 + NAD(+) = 15-oxoprostaglandin E1 + NADH + H(+)</text>
        <dbReference type="Rhea" id="RHEA:16477"/>
        <dbReference type="ChEBI" id="CHEBI:15378"/>
        <dbReference type="ChEBI" id="CHEBI:57397"/>
        <dbReference type="ChEBI" id="CHEBI:57401"/>
        <dbReference type="ChEBI" id="CHEBI:57540"/>
        <dbReference type="ChEBI" id="CHEBI:57945"/>
    </reaction>
    <physiologicalReaction direction="left-to-right" evidence="9">
        <dbReference type="Rhea" id="RHEA:16478"/>
    </physiologicalReaction>
</comment>
<dbReference type="SUPFAM" id="SSF51735">
    <property type="entry name" value="NAD(P)-binding Rossmann-fold domains"/>
    <property type="match status" value="1"/>
</dbReference>
<comment type="function">
    <text evidence="8">Catalyzes the NAD-dependent dehydrogenation (oxidation) of a broad array of hydroxylated polyunsaturated fatty acids (mainly eicosanoids and docosanoids, including prostaglandins, lipoxins and resolvins), yielding their corresponding keto (oxo) metabolites. Decreases the levels of the pro-proliferative prostaglandins such as prostaglandin E2 (whose activity is increased in cancer because of an increase in the expression of cyclooxygenase 2) and generates oxo-fatty acid products that can profoundly influence cell function by abrogating pro-inflammatory cytokine expression. Converts resolvins E1, D1 and D2 to their oxo products, which represents a mode of resolvin inactivation. Resolvin E1 plays important roles during the resolution phase of acute inflammation, while resolvins D1 and D2 have a unique role in obesity-induced adipose inflammation.</text>
</comment>
<comment type="catalytic activity">
    <reaction evidence="15">
        <text>resolvin D2 + NAD(+) = 7-oxoresolvin D2 + NADH + H(+)</text>
        <dbReference type="Rhea" id="RHEA:53584"/>
        <dbReference type="ChEBI" id="CHEBI:15378"/>
        <dbReference type="ChEBI" id="CHEBI:57540"/>
        <dbReference type="ChEBI" id="CHEBI:57945"/>
        <dbReference type="ChEBI" id="CHEBI:133367"/>
        <dbReference type="ChEBI" id="CHEBI:137497"/>
    </reaction>
    <physiologicalReaction direction="left-to-right" evidence="15">
        <dbReference type="Rhea" id="RHEA:53585"/>
    </physiologicalReaction>
</comment>
<dbReference type="PRINTS" id="PR00081">
    <property type="entry name" value="GDHRDH"/>
</dbReference>
<accession>A0A4Y2L2E5</accession>
<evidence type="ECO:0000256" key="10">
    <source>
        <dbReference type="ARBA" id="ARBA00047672"/>
    </source>
</evidence>
<gene>
    <name evidence="23" type="primary">HPGD_8</name>
    <name evidence="23" type="ORF">AVEN_128555_1</name>
</gene>
<dbReference type="InterPro" id="IPR020904">
    <property type="entry name" value="Sc_DH/Rdtase_CS"/>
</dbReference>
<evidence type="ECO:0000256" key="2">
    <source>
        <dbReference type="ARBA" id="ARBA00023002"/>
    </source>
</evidence>
<organism evidence="23 24">
    <name type="scientific">Araneus ventricosus</name>
    <name type="common">Orbweaver spider</name>
    <name type="synonym">Epeira ventricosa</name>
    <dbReference type="NCBI Taxonomy" id="182803"/>
    <lineage>
        <taxon>Eukaryota</taxon>
        <taxon>Metazoa</taxon>
        <taxon>Ecdysozoa</taxon>
        <taxon>Arthropoda</taxon>
        <taxon>Chelicerata</taxon>
        <taxon>Arachnida</taxon>
        <taxon>Araneae</taxon>
        <taxon>Araneomorphae</taxon>
        <taxon>Entelegynae</taxon>
        <taxon>Araneoidea</taxon>
        <taxon>Araneidae</taxon>
        <taxon>Araneus</taxon>
    </lineage>
</organism>
<evidence type="ECO:0000256" key="16">
    <source>
        <dbReference type="ARBA" id="ARBA00048535"/>
    </source>
</evidence>
<evidence type="ECO:0000256" key="19">
    <source>
        <dbReference type="ARBA" id="ARBA00048921"/>
    </source>
</evidence>
<evidence type="ECO:0000256" key="18">
    <source>
        <dbReference type="ARBA" id="ARBA00048739"/>
    </source>
</evidence>
<dbReference type="PANTHER" id="PTHR44229">
    <property type="entry name" value="15-HYDROXYPROSTAGLANDIN DEHYDROGENASE [NAD(+)]"/>
    <property type="match status" value="1"/>
</dbReference>
<comment type="catalytic activity">
    <reaction evidence="11">
        <text>14-hydroxy-(4Z,7Z,10Z,12E,16Z,19Z)-docosahexaenoate + NAD(+) = 14-oxo-(4Z,7Z,10Z,12E,16Z,19Z)-docosahexaenoate + NADH + H(+)</text>
        <dbReference type="Rhea" id="RHEA:48952"/>
        <dbReference type="ChEBI" id="CHEBI:15378"/>
        <dbReference type="ChEBI" id="CHEBI:57540"/>
        <dbReference type="ChEBI" id="CHEBI:57945"/>
        <dbReference type="ChEBI" id="CHEBI:90866"/>
        <dbReference type="ChEBI" id="CHEBI:90867"/>
    </reaction>
    <physiologicalReaction direction="left-to-right" evidence="11">
        <dbReference type="Rhea" id="RHEA:48953"/>
    </physiologicalReaction>
</comment>
<evidence type="ECO:0000256" key="21">
    <source>
        <dbReference type="ARBA" id="ARBA00049188"/>
    </source>
</evidence>
<evidence type="ECO:0000256" key="4">
    <source>
        <dbReference type="ARBA" id="ARBA00039060"/>
    </source>
</evidence>
<dbReference type="GO" id="GO:0005737">
    <property type="term" value="C:cytoplasm"/>
    <property type="evidence" value="ECO:0007669"/>
    <property type="project" value="TreeGrafter"/>
</dbReference>
<dbReference type="EC" id="1.1.1.141" evidence="3"/>
<evidence type="ECO:0000256" key="5">
    <source>
        <dbReference type="ARBA" id="ARBA00040276"/>
    </source>
</evidence>
<dbReference type="PANTHER" id="PTHR44229:SF4">
    <property type="entry name" value="15-HYDROXYPROSTAGLANDIN DEHYDROGENASE [NAD(+)]"/>
    <property type="match status" value="1"/>
</dbReference>
<comment type="catalytic activity">
    <reaction evidence="20">
        <text>(15S)-hydroxy-(5Z,8Z,11Z,13E)-eicosatetraenoate + NAD(+) = 15-oxo-(5Z,8Z,11Z,13E)-eicosatetraenoate + NADH + H(+)</text>
        <dbReference type="Rhea" id="RHEA:23260"/>
        <dbReference type="ChEBI" id="CHEBI:15378"/>
        <dbReference type="ChEBI" id="CHEBI:57409"/>
        <dbReference type="ChEBI" id="CHEBI:57410"/>
        <dbReference type="ChEBI" id="CHEBI:57540"/>
        <dbReference type="ChEBI" id="CHEBI:57945"/>
        <dbReference type="EC" id="1.1.1.232"/>
    </reaction>
    <physiologicalReaction direction="left-to-right" evidence="20">
        <dbReference type="Rhea" id="RHEA:23261"/>
    </physiologicalReaction>
</comment>
<comment type="catalytic activity">
    <reaction evidence="16">
        <text>lipoxin A4 + NAD(+) = 15-oxo-(5S,6R)-dihydroxy-(7E,9E,11Z,13E)-eicosatetraenoate + NADH + H(+)</text>
        <dbReference type="Rhea" id="RHEA:41572"/>
        <dbReference type="ChEBI" id="CHEBI:15378"/>
        <dbReference type="ChEBI" id="CHEBI:57540"/>
        <dbReference type="ChEBI" id="CHEBI:57945"/>
        <dbReference type="ChEBI" id="CHEBI:67026"/>
        <dbReference type="ChEBI" id="CHEBI:78311"/>
    </reaction>
    <physiologicalReaction direction="left-to-right" evidence="16">
        <dbReference type="Rhea" id="RHEA:41573"/>
    </physiologicalReaction>
</comment>
<dbReference type="EC" id="1.1.1.232" evidence="4"/>
<evidence type="ECO:0000256" key="8">
    <source>
        <dbReference type="ARBA" id="ARBA00045705"/>
    </source>
</evidence>
<reference evidence="23 24" key="1">
    <citation type="journal article" date="2019" name="Sci. Rep.">
        <title>Orb-weaving spider Araneus ventricosus genome elucidates the spidroin gene catalogue.</title>
        <authorList>
            <person name="Kono N."/>
            <person name="Nakamura H."/>
            <person name="Ohtoshi R."/>
            <person name="Moran D.A.P."/>
            <person name="Shinohara A."/>
            <person name="Yoshida Y."/>
            <person name="Fujiwara M."/>
            <person name="Mori M."/>
            <person name="Tomita M."/>
            <person name="Arakawa K."/>
        </authorList>
    </citation>
    <scope>NUCLEOTIDE SEQUENCE [LARGE SCALE GENOMIC DNA]</scope>
</reference>
<evidence type="ECO:0000256" key="14">
    <source>
        <dbReference type="ARBA" id="ARBA00048170"/>
    </source>
</evidence>
<comment type="catalytic activity">
    <reaction evidence="12">
        <text>15-oxo-(5S,6R)-dihydroxy-(7E,9E,11Z)-eicosatrienoate + NADH + H(+) = (5S,6R,15S)-trihydroxy-(7E,9E,11Z)-eicosatrienoate + NAD(+)</text>
        <dbReference type="Rhea" id="RHEA:41596"/>
        <dbReference type="ChEBI" id="CHEBI:15378"/>
        <dbReference type="ChEBI" id="CHEBI:57540"/>
        <dbReference type="ChEBI" id="CHEBI:57945"/>
        <dbReference type="ChEBI" id="CHEBI:78325"/>
        <dbReference type="ChEBI" id="CHEBI:78329"/>
    </reaction>
    <physiologicalReaction direction="left-to-right" evidence="12">
        <dbReference type="Rhea" id="RHEA:41597"/>
    </physiologicalReaction>
</comment>
<protein>
    <recommendedName>
        <fullName evidence="5">15-hydroxyprostaglandin dehydrogenase [NAD(+)]</fullName>
        <ecNumber evidence="3">1.1.1.141</ecNumber>
        <ecNumber evidence="4">1.1.1.232</ecNumber>
    </recommendedName>
    <alternativeName>
        <fullName evidence="7">Eicosanoid/docosanoid dehydrogenase [NAD(+)]</fullName>
    </alternativeName>
    <alternativeName>
        <fullName evidence="6">Prostaglandin dehydrogenase 1</fullName>
    </alternativeName>
</protein>
<comment type="catalytic activity">
    <reaction evidence="13">
        <text>(11R)-hydroxy-(5Z,8Z,12E,14Z)-eicosatetraenoate + NAD(+) = 11-oxo-(5Z,8Z,12E,14Z)-eicosatetraenoate + NADH + H(+)</text>
        <dbReference type="Rhea" id="RHEA:48640"/>
        <dbReference type="ChEBI" id="CHEBI:15378"/>
        <dbReference type="ChEBI" id="CHEBI:57540"/>
        <dbReference type="ChEBI" id="CHEBI:57945"/>
        <dbReference type="ChEBI" id="CHEBI:78836"/>
        <dbReference type="ChEBI" id="CHEBI:90697"/>
    </reaction>
    <physiologicalReaction direction="left-to-right" evidence="13">
        <dbReference type="Rhea" id="RHEA:48641"/>
    </physiologicalReaction>
</comment>
<comment type="similarity">
    <text evidence="1 22">Belongs to the short-chain dehydrogenases/reductases (SDR) family.</text>
</comment>
<keyword evidence="24" id="KW-1185">Reference proteome</keyword>
<keyword evidence="2" id="KW-0560">Oxidoreductase</keyword>
<dbReference type="InterPro" id="IPR036291">
    <property type="entry name" value="NAD(P)-bd_dom_sf"/>
</dbReference>
<dbReference type="AlphaFoldDB" id="A0A4Y2L2E5"/>
<dbReference type="CDD" id="cd05323">
    <property type="entry name" value="ADH_SDR_c_like"/>
    <property type="match status" value="1"/>
</dbReference>
<dbReference type="OrthoDB" id="6412739at2759"/>
<evidence type="ECO:0000256" key="1">
    <source>
        <dbReference type="ARBA" id="ARBA00006484"/>
    </source>
</evidence>
<evidence type="ECO:0000256" key="3">
    <source>
        <dbReference type="ARBA" id="ARBA00038968"/>
    </source>
</evidence>
<comment type="catalytic activity">
    <reaction evidence="18">
        <text>prostaglandin E2 + NAD(+) = 15-oxoprostaglandin E2 + NADH + H(+)</text>
        <dbReference type="Rhea" id="RHEA:11876"/>
        <dbReference type="ChEBI" id="CHEBI:15378"/>
        <dbReference type="ChEBI" id="CHEBI:57400"/>
        <dbReference type="ChEBI" id="CHEBI:57540"/>
        <dbReference type="ChEBI" id="CHEBI:57945"/>
        <dbReference type="ChEBI" id="CHEBI:606564"/>
        <dbReference type="EC" id="1.1.1.141"/>
    </reaction>
    <physiologicalReaction direction="left-to-right" evidence="18">
        <dbReference type="Rhea" id="RHEA:11877"/>
    </physiologicalReaction>
</comment>
<evidence type="ECO:0000256" key="7">
    <source>
        <dbReference type="ARBA" id="ARBA00042026"/>
    </source>
</evidence>